<evidence type="ECO:0000313" key="8">
    <source>
        <dbReference type="Proteomes" id="UP000252249"/>
    </source>
</evidence>
<feature type="transmembrane region" description="Helical" evidence="6">
    <location>
        <begin position="93"/>
        <end position="112"/>
    </location>
</feature>
<dbReference type="InterPro" id="IPR012506">
    <property type="entry name" value="TMEM86B-like"/>
</dbReference>
<sequence length="212" mass="25123">MKLKYNEFSYRVFTKPIMLILLFFFYVFNNNEKSKNRKFYVICALFFLLVGEMFVAYKGYLAFMSYSLLCFTLSKLFYIFRFSIQNDFKMTRLLPVLSFCFVYIVVLFNLIYENLGNFMIPVLLFLFLTMIIIQFVFLRKSEVDYQSYLLVGFGILFSVIAETLAILEIFYSKKFLEESIILLVLYSVSHYLVILGLVTEKIQVNSEPIQAD</sequence>
<dbReference type="Proteomes" id="UP000252249">
    <property type="component" value="Unassembled WGS sequence"/>
</dbReference>
<organism evidence="7 8">
    <name type="scientific">Oceanihabitans sediminis</name>
    <dbReference type="NCBI Taxonomy" id="1812012"/>
    <lineage>
        <taxon>Bacteria</taxon>
        <taxon>Pseudomonadati</taxon>
        <taxon>Bacteroidota</taxon>
        <taxon>Flavobacteriia</taxon>
        <taxon>Flavobacteriales</taxon>
        <taxon>Flavobacteriaceae</taxon>
        <taxon>Oceanihabitans</taxon>
    </lineage>
</organism>
<feature type="transmembrane region" description="Helical" evidence="6">
    <location>
        <begin position="12"/>
        <end position="28"/>
    </location>
</feature>
<keyword evidence="8" id="KW-1185">Reference proteome</keyword>
<evidence type="ECO:0000313" key="7">
    <source>
        <dbReference type="EMBL" id="RCU57033.1"/>
    </source>
</evidence>
<dbReference type="AlphaFoldDB" id="A0A368P3L0"/>
<dbReference type="GO" id="GO:0016020">
    <property type="term" value="C:membrane"/>
    <property type="evidence" value="ECO:0007669"/>
    <property type="project" value="UniProtKB-SubCell"/>
</dbReference>
<dbReference type="RefSeq" id="WP_113966531.1">
    <property type="nucleotide sequence ID" value="NZ_QNRP01000006.1"/>
</dbReference>
<gene>
    <name evidence="7" type="ORF">DU428_08800</name>
</gene>
<accession>A0A368P3L0</accession>
<keyword evidence="4 6" id="KW-1133">Transmembrane helix</keyword>
<proteinExistence type="inferred from homology"/>
<evidence type="ECO:0000256" key="3">
    <source>
        <dbReference type="ARBA" id="ARBA00022692"/>
    </source>
</evidence>
<dbReference type="EMBL" id="QPIG01000003">
    <property type="protein sequence ID" value="RCU57033.1"/>
    <property type="molecule type" value="Genomic_DNA"/>
</dbReference>
<reference evidence="7 8" key="1">
    <citation type="submission" date="2018-07" db="EMBL/GenBank/DDBJ databases">
        <title>Oceanihabitans testaceum sp. nov., isolated from marine sediment.</title>
        <authorList>
            <person name="Li C.-M."/>
        </authorList>
    </citation>
    <scope>NUCLEOTIDE SEQUENCE [LARGE SCALE GENOMIC DNA]</scope>
    <source>
        <strain evidence="7 8">S9-10</strain>
    </source>
</reference>
<protein>
    <recommendedName>
        <fullName evidence="9">Lysoplasmalogenase</fullName>
    </recommendedName>
</protein>
<feature type="transmembrane region" description="Helical" evidence="6">
    <location>
        <begin position="40"/>
        <end position="57"/>
    </location>
</feature>
<keyword evidence="5 6" id="KW-0472">Membrane</keyword>
<comment type="subcellular location">
    <subcellularLocation>
        <location evidence="1">Membrane</location>
        <topology evidence="1">Multi-pass membrane protein</topology>
    </subcellularLocation>
</comment>
<feature type="transmembrane region" description="Helical" evidence="6">
    <location>
        <begin position="118"/>
        <end position="137"/>
    </location>
</feature>
<evidence type="ECO:0008006" key="9">
    <source>
        <dbReference type="Google" id="ProtNLM"/>
    </source>
</evidence>
<comment type="caution">
    <text evidence="7">The sequence shown here is derived from an EMBL/GenBank/DDBJ whole genome shotgun (WGS) entry which is preliminary data.</text>
</comment>
<evidence type="ECO:0000256" key="1">
    <source>
        <dbReference type="ARBA" id="ARBA00004141"/>
    </source>
</evidence>
<dbReference type="OrthoDB" id="1424724at2"/>
<feature type="transmembrane region" description="Helical" evidence="6">
    <location>
        <begin position="179"/>
        <end position="198"/>
    </location>
</feature>
<dbReference type="Pfam" id="PF07947">
    <property type="entry name" value="YhhN"/>
    <property type="match status" value="1"/>
</dbReference>
<evidence type="ECO:0000256" key="4">
    <source>
        <dbReference type="ARBA" id="ARBA00022989"/>
    </source>
</evidence>
<evidence type="ECO:0000256" key="5">
    <source>
        <dbReference type="ARBA" id="ARBA00023136"/>
    </source>
</evidence>
<evidence type="ECO:0000256" key="6">
    <source>
        <dbReference type="SAM" id="Phobius"/>
    </source>
</evidence>
<name>A0A368P3L0_9FLAO</name>
<feature type="transmembrane region" description="Helical" evidence="6">
    <location>
        <begin position="149"/>
        <end position="167"/>
    </location>
</feature>
<comment type="similarity">
    <text evidence="2">Belongs to the TMEM86 family.</text>
</comment>
<keyword evidence="3 6" id="KW-0812">Transmembrane</keyword>
<evidence type="ECO:0000256" key="2">
    <source>
        <dbReference type="ARBA" id="ARBA00007375"/>
    </source>
</evidence>
<feature type="transmembrane region" description="Helical" evidence="6">
    <location>
        <begin position="63"/>
        <end position="81"/>
    </location>
</feature>